<organism evidence="6 7">
    <name type="scientific">Algoriphagus sediminis</name>
    <dbReference type="NCBI Taxonomy" id="3057113"/>
    <lineage>
        <taxon>Bacteria</taxon>
        <taxon>Pseudomonadati</taxon>
        <taxon>Bacteroidota</taxon>
        <taxon>Cytophagia</taxon>
        <taxon>Cytophagales</taxon>
        <taxon>Cyclobacteriaceae</taxon>
        <taxon>Algoriphagus</taxon>
    </lineage>
</organism>
<keyword evidence="4 6" id="KW-0560">Oxidoreductase</keyword>
<keyword evidence="3" id="KW-0274">FAD</keyword>
<dbReference type="SUPFAM" id="SSF51905">
    <property type="entry name" value="FAD/NAD(P)-binding domain"/>
    <property type="match status" value="1"/>
</dbReference>
<evidence type="ECO:0000256" key="2">
    <source>
        <dbReference type="ARBA" id="ARBA00022630"/>
    </source>
</evidence>
<comment type="cofactor">
    <cofactor evidence="1">
        <name>FAD</name>
        <dbReference type="ChEBI" id="CHEBI:57692"/>
    </cofactor>
</comment>
<evidence type="ECO:0000313" key="6">
    <source>
        <dbReference type="EMBL" id="MDN3203832.1"/>
    </source>
</evidence>
<dbReference type="Gene3D" id="3.50.50.60">
    <property type="entry name" value="FAD/NAD(P)-binding domain"/>
    <property type="match status" value="1"/>
</dbReference>
<dbReference type="GO" id="GO:0050131">
    <property type="term" value="F:N-methyl-L-amino-acid oxidase activity"/>
    <property type="evidence" value="ECO:0007669"/>
    <property type="project" value="UniProtKB-EC"/>
</dbReference>
<evidence type="ECO:0000259" key="5">
    <source>
        <dbReference type="Pfam" id="PF01266"/>
    </source>
</evidence>
<gene>
    <name evidence="6" type="primary">solA</name>
    <name evidence="6" type="ORF">QVH07_06710</name>
</gene>
<name>A0ABT7YBE3_9BACT</name>
<keyword evidence="2" id="KW-0285">Flavoprotein</keyword>
<evidence type="ECO:0000256" key="1">
    <source>
        <dbReference type="ARBA" id="ARBA00001974"/>
    </source>
</evidence>
<dbReference type="Gene3D" id="3.30.9.10">
    <property type="entry name" value="D-Amino Acid Oxidase, subunit A, domain 2"/>
    <property type="match status" value="1"/>
</dbReference>
<dbReference type="SUPFAM" id="SSF54373">
    <property type="entry name" value="FAD-linked reductases, C-terminal domain"/>
    <property type="match status" value="1"/>
</dbReference>
<accession>A0ABT7YBE3</accession>
<dbReference type="EC" id="1.5.3.2" evidence="6"/>
<dbReference type="RefSeq" id="WP_289999390.1">
    <property type="nucleotide sequence ID" value="NZ_JAUEPH010000003.1"/>
</dbReference>
<protein>
    <submittedName>
        <fullName evidence="6">N-methyl-L-tryptophan oxidase</fullName>
        <ecNumber evidence="6">1.5.3.2</ecNumber>
    </submittedName>
</protein>
<proteinExistence type="predicted"/>
<reference evidence="6" key="1">
    <citation type="submission" date="2023-06" db="EMBL/GenBank/DDBJ databases">
        <title>Robiginitalea aurantiacus sp. nov. and Algoriphagus sediminis sp. nov., isolated from coastal sediment.</title>
        <authorList>
            <person name="Zhou Z.Y."/>
            <person name="An J."/>
            <person name="Jia Y.W."/>
            <person name="Du Z.J."/>
        </authorList>
    </citation>
    <scope>NUCLEOTIDE SEQUENCE</scope>
    <source>
        <strain evidence="6">C2-7</strain>
    </source>
</reference>
<sequence length="382" mass="42815">MQSQSNIYDFAVVGLGAVGSSALYHLSLSGAKVLGLDRFDPPHTMGSSHGETRITRLAVGEGEDYVDLAKRSQRIWRNIEKESDSSFFFPCGGILMDSGKVPWDKHGSQGFMERTVSFAKKANISHRKFTQADVQESYPNFNLEESGKAYFENQAGYVFPEKCIKSFLDLSKANLAEINTHEAVLSISESKGLNLIKSNKGEYFAKKVLISAGGWIKDFLPDSRKSDFKICRQILHWIEVEPDFSWETYPVFMWGFGPKAEDFIYGFPSLDGKSIKVATESFVDVVHPDKINREVSPEEQREFWEGKVLGRLRGLTGKFSKSEVCFYTVTNDSRFVIQDLPDSLNGLWVSACSGHGFKHSAALGEQLAEKLMEVPLTLAEIR</sequence>
<evidence type="ECO:0000313" key="7">
    <source>
        <dbReference type="Proteomes" id="UP001171916"/>
    </source>
</evidence>
<dbReference type="InterPro" id="IPR006076">
    <property type="entry name" value="FAD-dep_OxRdtase"/>
</dbReference>
<feature type="domain" description="FAD dependent oxidoreductase" evidence="5">
    <location>
        <begin position="9"/>
        <end position="369"/>
    </location>
</feature>
<dbReference type="Proteomes" id="UP001171916">
    <property type="component" value="Unassembled WGS sequence"/>
</dbReference>
<dbReference type="PANTHER" id="PTHR10961">
    <property type="entry name" value="PEROXISOMAL SARCOSINE OXIDASE"/>
    <property type="match status" value="1"/>
</dbReference>
<keyword evidence="7" id="KW-1185">Reference proteome</keyword>
<dbReference type="NCBIfam" id="NF008425">
    <property type="entry name" value="PRK11259.1"/>
    <property type="match status" value="1"/>
</dbReference>
<evidence type="ECO:0000256" key="4">
    <source>
        <dbReference type="ARBA" id="ARBA00023002"/>
    </source>
</evidence>
<comment type="caution">
    <text evidence="6">The sequence shown here is derived from an EMBL/GenBank/DDBJ whole genome shotgun (WGS) entry which is preliminary data.</text>
</comment>
<dbReference type="Pfam" id="PF01266">
    <property type="entry name" value="DAO"/>
    <property type="match status" value="1"/>
</dbReference>
<dbReference type="InterPro" id="IPR036188">
    <property type="entry name" value="FAD/NAD-bd_sf"/>
</dbReference>
<evidence type="ECO:0000256" key="3">
    <source>
        <dbReference type="ARBA" id="ARBA00022827"/>
    </source>
</evidence>
<dbReference type="InterPro" id="IPR045170">
    <property type="entry name" value="MTOX"/>
</dbReference>
<dbReference type="EMBL" id="JAUEPH010000003">
    <property type="protein sequence ID" value="MDN3203832.1"/>
    <property type="molecule type" value="Genomic_DNA"/>
</dbReference>
<dbReference type="PANTHER" id="PTHR10961:SF7">
    <property type="entry name" value="FAD DEPENDENT OXIDOREDUCTASE DOMAIN-CONTAINING PROTEIN"/>
    <property type="match status" value="1"/>
</dbReference>